<dbReference type="EMBL" id="UFYW01000001">
    <property type="protein sequence ID" value="STD84848.1"/>
    <property type="molecule type" value="Genomic_DNA"/>
</dbReference>
<dbReference type="OrthoDB" id="9797743at2"/>
<keyword evidence="1" id="KW-0378">Hydrolase</keyword>
<protein>
    <submittedName>
        <fullName evidence="1">HAD superfamily hydrolase</fullName>
        <ecNumber evidence="1">3.-.-.-</ecNumber>
        <ecNumber evidence="1">3.1.3.-</ecNumber>
    </submittedName>
</protein>
<gene>
    <name evidence="1" type="ORF">NCTC12360_03395</name>
</gene>
<dbReference type="InterPro" id="IPR041492">
    <property type="entry name" value="HAD_2"/>
</dbReference>
<dbReference type="Gene3D" id="1.10.150.240">
    <property type="entry name" value="Putative phosphatase, domain 2"/>
    <property type="match status" value="1"/>
</dbReference>
<dbReference type="RefSeq" id="WP_060814385.1">
    <property type="nucleotide sequence ID" value="NZ_JBHULA010000053.1"/>
</dbReference>
<dbReference type="PANTHER" id="PTHR18901:SF38">
    <property type="entry name" value="PSEUDOURIDINE-5'-PHOSPHATASE"/>
    <property type="match status" value="1"/>
</dbReference>
<dbReference type="Pfam" id="PF13419">
    <property type="entry name" value="HAD_2"/>
    <property type="match status" value="1"/>
</dbReference>
<name>A0A376H8W6_ENTGA</name>
<dbReference type="EC" id="3.-.-.-" evidence="1"/>
<dbReference type="AlphaFoldDB" id="A0A376H8W6"/>
<dbReference type="NCBIfam" id="TIGR01509">
    <property type="entry name" value="HAD-SF-IA-v3"/>
    <property type="match status" value="1"/>
</dbReference>
<dbReference type="InterPro" id="IPR023214">
    <property type="entry name" value="HAD_sf"/>
</dbReference>
<dbReference type="PANTHER" id="PTHR18901">
    <property type="entry name" value="2-DEOXYGLUCOSE-6-PHOSPHATE PHOSPHATASE 2"/>
    <property type="match status" value="1"/>
</dbReference>
<dbReference type="SUPFAM" id="SSF56784">
    <property type="entry name" value="HAD-like"/>
    <property type="match status" value="1"/>
</dbReference>
<dbReference type="InterPro" id="IPR023198">
    <property type="entry name" value="PGP-like_dom2"/>
</dbReference>
<dbReference type="SFLD" id="SFLDS00003">
    <property type="entry name" value="Haloacid_Dehalogenase"/>
    <property type="match status" value="1"/>
</dbReference>
<dbReference type="InterPro" id="IPR036412">
    <property type="entry name" value="HAD-like_sf"/>
</dbReference>
<dbReference type="PRINTS" id="PR00413">
    <property type="entry name" value="HADHALOGNASE"/>
</dbReference>
<accession>A0A376H8W6</accession>
<dbReference type="GO" id="GO:0016787">
    <property type="term" value="F:hydrolase activity"/>
    <property type="evidence" value="ECO:0007669"/>
    <property type="project" value="UniProtKB-KW"/>
</dbReference>
<proteinExistence type="predicted"/>
<organism evidence="1 2">
    <name type="scientific">Enterococcus gallinarum</name>
    <dbReference type="NCBI Taxonomy" id="1353"/>
    <lineage>
        <taxon>Bacteria</taxon>
        <taxon>Bacillati</taxon>
        <taxon>Bacillota</taxon>
        <taxon>Bacilli</taxon>
        <taxon>Lactobacillales</taxon>
        <taxon>Enterococcaceae</taxon>
        <taxon>Enterococcus</taxon>
    </lineage>
</organism>
<reference evidence="1 2" key="1">
    <citation type="submission" date="2018-06" db="EMBL/GenBank/DDBJ databases">
        <authorList>
            <consortium name="Pathogen Informatics"/>
            <person name="Doyle S."/>
        </authorList>
    </citation>
    <scope>NUCLEOTIDE SEQUENCE [LARGE SCALE GENOMIC DNA]</scope>
    <source>
        <strain evidence="1 2">NCTC12360</strain>
    </source>
</reference>
<dbReference type="EC" id="3.1.3.-" evidence="1"/>
<dbReference type="Gene3D" id="3.40.50.1000">
    <property type="entry name" value="HAD superfamily/HAD-like"/>
    <property type="match status" value="1"/>
</dbReference>
<evidence type="ECO:0000313" key="1">
    <source>
        <dbReference type="EMBL" id="STD84848.1"/>
    </source>
</evidence>
<evidence type="ECO:0000313" key="2">
    <source>
        <dbReference type="Proteomes" id="UP000254807"/>
    </source>
</evidence>
<dbReference type="InterPro" id="IPR006439">
    <property type="entry name" value="HAD-SF_hydro_IA"/>
</dbReference>
<dbReference type="CDD" id="cd07505">
    <property type="entry name" value="HAD_BPGM-like"/>
    <property type="match status" value="1"/>
</dbReference>
<dbReference type="SFLD" id="SFLDG01129">
    <property type="entry name" value="C1.5:_HAD__Beta-PGM__Phosphata"/>
    <property type="match status" value="1"/>
</dbReference>
<dbReference type="Proteomes" id="UP000254807">
    <property type="component" value="Unassembled WGS sequence"/>
</dbReference>
<sequence>MNTIQLVIFDMDGLMFETGRLAYRAYLKSAEEHDFELIHDVYYYLTGKREAEIRQGMKELYGDVPVDQWRDSMNRYKEAILAEEKRVYKKPGLLDLLKELKQHTCQIALASSSSREKIATYFELEKMPPIFDIIVAGDQVKQGKPDPEIFLTACHQAKVLPKDALVLEDSFAGIAAAEKAGISAFLIEDDLTDLPTRKGRYPLSKQPILNKEALLQGVQHFTDLAEVKDFLLANQLLR</sequence>
<dbReference type="NCBIfam" id="TIGR01549">
    <property type="entry name" value="HAD-SF-IA-v1"/>
    <property type="match status" value="1"/>
</dbReference>
<keyword evidence="2" id="KW-1185">Reference proteome</keyword>